<sequence>MHAQINQVTALNHPEIPQKPSIKNSMLPEDILPTSAALQDTHKENLSMEHHISTVTDINQVCNRHAQEKNLNEQVVDSRTVTATAQATLSDQ</sequence>
<evidence type="ECO:0000313" key="3">
    <source>
        <dbReference type="Proteomes" id="UP000554482"/>
    </source>
</evidence>
<feature type="non-terminal residue" evidence="2">
    <location>
        <position position="92"/>
    </location>
</feature>
<name>A0A7J6VY65_THATH</name>
<evidence type="ECO:0000313" key="2">
    <source>
        <dbReference type="EMBL" id="KAF5189793.1"/>
    </source>
</evidence>
<dbReference type="Proteomes" id="UP000554482">
    <property type="component" value="Unassembled WGS sequence"/>
</dbReference>
<dbReference type="EMBL" id="JABWDY010024991">
    <property type="protein sequence ID" value="KAF5189793.1"/>
    <property type="molecule type" value="Genomic_DNA"/>
</dbReference>
<evidence type="ECO:0000256" key="1">
    <source>
        <dbReference type="SAM" id="MobiDB-lite"/>
    </source>
</evidence>
<protein>
    <submittedName>
        <fullName evidence="2">Uncharacterized protein</fullName>
    </submittedName>
</protein>
<comment type="caution">
    <text evidence="2">The sequence shown here is derived from an EMBL/GenBank/DDBJ whole genome shotgun (WGS) entry which is preliminary data.</text>
</comment>
<accession>A0A7J6VY65</accession>
<feature type="compositionally biased region" description="Polar residues" evidence="1">
    <location>
        <begin position="1"/>
        <end position="10"/>
    </location>
</feature>
<proteinExistence type="predicted"/>
<feature type="region of interest" description="Disordered" evidence="1">
    <location>
        <begin position="1"/>
        <end position="27"/>
    </location>
</feature>
<dbReference type="AlphaFoldDB" id="A0A7J6VY65"/>
<gene>
    <name evidence="2" type="ORF">FRX31_020619</name>
</gene>
<reference evidence="2 3" key="1">
    <citation type="submission" date="2020-06" db="EMBL/GenBank/DDBJ databases">
        <title>Transcriptomic and genomic resources for Thalictrum thalictroides and T. hernandezii: Facilitating candidate gene discovery in an emerging model plant lineage.</title>
        <authorList>
            <person name="Arias T."/>
            <person name="Riano-Pachon D.M."/>
            <person name="Di Stilio V.S."/>
        </authorList>
    </citation>
    <scope>NUCLEOTIDE SEQUENCE [LARGE SCALE GENOMIC DNA]</scope>
    <source>
        <strain evidence="3">cv. WT478/WT964</strain>
        <tissue evidence="2">Leaves</tissue>
    </source>
</reference>
<organism evidence="2 3">
    <name type="scientific">Thalictrum thalictroides</name>
    <name type="common">Rue-anemone</name>
    <name type="synonym">Anemone thalictroides</name>
    <dbReference type="NCBI Taxonomy" id="46969"/>
    <lineage>
        <taxon>Eukaryota</taxon>
        <taxon>Viridiplantae</taxon>
        <taxon>Streptophyta</taxon>
        <taxon>Embryophyta</taxon>
        <taxon>Tracheophyta</taxon>
        <taxon>Spermatophyta</taxon>
        <taxon>Magnoliopsida</taxon>
        <taxon>Ranunculales</taxon>
        <taxon>Ranunculaceae</taxon>
        <taxon>Thalictroideae</taxon>
        <taxon>Thalictrum</taxon>
    </lineage>
</organism>
<keyword evidence="3" id="KW-1185">Reference proteome</keyword>